<dbReference type="AlphaFoldDB" id="K8EEQ1"/>
<dbReference type="KEGG" id="bpg:Bathy05g03170"/>
<dbReference type="SMART" id="SM00855">
    <property type="entry name" value="PGAM"/>
    <property type="match status" value="1"/>
</dbReference>
<comment type="similarity">
    <text evidence="1">Belongs to the phosphoglycerate mutase family.</text>
</comment>
<feature type="binding site" evidence="2">
    <location>
        <begin position="67"/>
        <end position="74"/>
    </location>
    <ligand>
        <name>substrate</name>
    </ligand>
</feature>
<dbReference type="InterPro" id="IPR013078">
    <property type="entry name" value="His_Pase_superF_clade-1"/>
</dbReference>
<dbReference type="OrthoDB" id="496981at2759"/>
<dbReference type="Gene3D" id="3.40.50.1240">
    <property type="entry name" value="Phosphoglycerate mutase-like"/>
    <property type="match status" value="1"/>
</dbReference>
<proteinExistence type="inferred from homology"/>
<feature type="binding site" evidence="2">
    <location>
        <position position="129"/>
    </location>
    <ligand>
        <name>substrate</name>
    </ligand>
</feature>
<dbReference type="PANTHER" id="PTHR48100:SF57">
    <property type="entry name" value="PHOSPHOGLYCERATE MUTASE"/>
    <property type="match status" value="1"/>
</dbReference>
<evidence type="ECO:0000256" key="1">
    <source>
        <dbReference type="ARBA" id="ARBA00038362"/>
    </source>
</evidence>
<dbReference type="GO" id="GO:0005737">
    <property type="term" value="C:cytoplasm"/>
    <property type="evidence" value="ECO:0007669"/>
    <property type="project" value="TreeGrafter"/>
</dbReference>
<evidence type="ECO:0000256" key="2">
    <source>
        <dbReference type="PIRSR" id="PIRSR613078-2"/>
    </source>
</evidence>
<dbReference type="eggNOG" id="ENOG502S4UT">
    <property type="taxonomic scope" value="Eukaryota"/>
</dbReference>
<dbReference type="Proteomes" id="UP000198341">
    <property type="component" value="Chromosome 5"/>
</dbReference>
<evidence type="ECO:0000313" key="4">
    <source>
        <dbReference type="Proteomes" id="UP000198341"/>
    </source>
</evidence>
<dbReference type="Pfam" id="PF00300">
    <property type="entry name" value="His_Phos_1"/>
    <property type="match status" value="1"/>
</dbReference>
<keyword evidence="4" id="KW-1185">Reference proteome</keyword>
<evidence type="ECO:0000313" key="3">
    <source>
        <dbReference type="EMBL" id="CCO16419.1"/>
    </source>
</evidence>
<dbReference type="InterPro" id="IPR050275">
    <property type="entry name" value="PGM_Phosphatase"/>
</dbReference>
<organism evidence="3 4">
    <name type="scientific">Bathycoccus prasinos</name>
    <dbReference type="NCBI Taxonomy" id="41875"/>
    <lineage>
        <taxon>Eukaryota</taxon>
        <taxon>Viridiplantae</taxon>
        <taxon>Chlorophyta</taxon>
        <taxon>Mamiellophyceae</taxon>
        <taxon>Mamiellales</taxon>
        <taxon>Bathycoccaceae</taxon>
        <taxon>Bathycoccus</taxon>
    </lineage>
</organism>
<dbReference type="SUPFAM" id="SSF53254">
    <property type="entry name" value="Phosphoglycerate mutase-like"/>
    <property type="match status" value="1"/>
</dbReference>
<dbReference type="PANTHER" id="PTHR48100">
    <property type="entry name" value="BROAD-SPECIFICITY PHOSPHATASE YOR283W-RELATED"/>
    <property type="match status" value="1"/>
</dbReference>
<protein>
    <recommendedName>
        <fullName evidence="5">Phosphoglycerate mutase</fullName>
    </recommendedName>
</protein>
<reference evidence="3 4" key="1">
    <citation type="submission" date="2011-10" db="EMBL/GenBank/DDBJ databases">
        <authorList>
            <person name="Genoscope - CEA"/>
        </authorList>
    </citation>
    <scope>NUCLEOTIDE SEQUENCE [LARGE SCALE GENOMIC DNA]</scope>
    <source>
        <strain evidence="3 4">RCC 1105</strain>
    </source>
</reference>
<sequence>MATSTPTPTSFSSSSSSKVLFTLRRKQRRIIGRKMSSATTLVRTTSGMDADRRKSSKTNEKTVILVRHGKTEMNEYLASNHWADEKFKDPLLYDTKLSKAGIAGAQLAQVFVEKLEPKPELIVASPLSRAIATAKYVFEHDQTTPRAVCVFARERVFHASDHGKTRKELEQTHADFDFSHIESESEPWWYVGAENEKKTFGEVSLEPVDVFEQRMDDLIDWINDRDEDVIALVAHWGVCFSLTGEQFENCEARVFKPGSLKPKTGDFRKVELALEDSAQGKALRALVFVMNEITGSVPLSVGLAVGVSLGVASAIASKF</sequence>
<dbReference type="CDD" id="cd07067">
    <property type="entry name" value="HP_PGM_like"/>
    <property type="match status" value="1"/>
</dbReference>
<dbReference type="GeneID" id="19015820"/>
<accession>K8EEQ1</accession>
<dbReference type="InterPro" id="IPR029033">
    <property type="entry name" value="His_PPase_superfam"/>
</dbReference>
<dbReference type="GO" id="GO:0016791">
    <property type="term" value="F:phosphatase activity"/>
    <property type="evidence" value="ECO:0007669"/>
    <property type="project" value="TreeGrafter"/>
</dbReference>
<evidence type="ECO:0008006" key="5">
    <source>
        <dbReference type="Google" id="ProtNLM"/>
    </source>
</evidence>
<name>K8EEQ1_9CHLO</name>
<gene>
    <name evidence="3" type="ORF">Bathy05g03170</name>
</gene>
<dbReference type="RefSeq" id="XP_007512861.1">
    <property type="nucleotide sequence ID" value="XM_007512799.1"/>
</dbReference>
<dbReference type="EMBL" id="FO082274">
    <property type="protein sequence ID" value="CCO16419.1"/>
    <property type="molecule type" value="Genomic_DNA"/>
</dbReference>